<sequence>MAEMKHWLVGAACLLTAACGDPLRDVGRLSDISVADPAANVAATGTGPLLSEARDAAGTLEAEAVAAAQARSAAAPPRGLGALFGRGAGAAGPTPAAAPGGFGLGRLFGGGSRGSGASEIELAEVAPGTSVPYGAIARACDVPASRLGTRVAAASGYEVFDTVPNSTAPRIHYITGFADGCTRTFTGALVMLGDVGTYETVRYGAGHPATTAADRAYEAIKARICRAAQGQPCGGQIDRLAQDTTFLTVYDRFGGGGEWVEILLHDGGVAAIDVKS</sequence>
<name>Q2CAP1_OCEGH</name>
<evidence type="ECO:0008006" key="3">
    <source>
        <dbReference type="Google" id="ProtNLM"/>
    </source>
</evidence>
<keyword evidence="2" id="KW-1185">Reference proteome</keyword>
<dbReference type="EMBL" id="AAOT01000049">
    <property type="protein sequence ID" value="EAR49753.1"/>
    <property type="molecule type" value="Genomic_DNA"/>
</dbReference>
<accession>Q2CAP1</accession>
<protein>
    <recommendedName>
        <fullName evidence="3">Lipoprotein</fullName>
    </recommendedName>
</protein>
<dbReference type="AlphaFoldDB" id="Q2CAP1"/>
<dbReference type="PROSITE" id="PS51257">
    <property type="entry name" value="PROKAR_LIPOPROTEIN"/>
    <property type="match status" value="1"/>
</dbReference>
<reference evidence="1 2" key="1">
    <citation type="journal article" date="2010" name="J. Bacteriol.">
        <title>Genome sequences of Oceanicola granulosus HTCC2516(T) and Oceanicola batsensis HTCC2597(TDelta).</title>
        <authorList>
            <person name="Thrash J.C."/>
            <person name="Cho J.C."/>
            <person name="Vergin K.L."/>
            <person name="Giovannoni S.J."/>
        </authorList>
    </citation>
    <scope>NUCLEOTIDE SEQUENCE [LARGE SCALE GENOMIC DNA]</scope>
    <source>
        <strain evidence="2">ATCC BAA-861 / DSM 15982 / KCTC 12143 / HTCC2516</strain>
    </source>
</reference>
<comment type="caution">
    <text evidence="1">The sequence shown here is derived from an EMBL/GenBank/DDBJ whole genome shotgun (WGS) entry which is preliminary data.</text>
</comment>
<dbReference type="HOGENOM" id="CLU_056945_0_0_5"/>
<dbReference type="Proteomes" id="UP000003635">
    <property type="component" value="Unassembled WGS sequence"/>
</dbReference>
<organism evidence="1 2">
    <name type="scientific">Oceanicola granulosus (strain ATCC BAA-861 / DSM 15982 / KCTC 12143 / HTCC2516)</name>
    <dbReference type="NCBI Taxonomy" id="314256"/>
    <lineage>
        <taxon>Bacteria</taxon>
        <taxon>Pseudomonadati</taxon>
        <taxon>Pseudomonadota</taxon>
        <taxon>Alphaproteobacteria</taxon>
        <taxon>Rhodobacterales</taxon>
        <taxon>Roseobacteraceae</taxon>
        <taxon>Oceanicola</taxon>
    </lineage>
</organism>
<evidence type="ECO:0000313" key="2">
    <source>
        <dbReference type="Proteomes" id="UP000003635"/>
    </source>
</evidence>
<gene>
    <name evidence="1" type="ORF">OG2516_08808</name>
</gene>
<evidence type="ECO:0000313" key="1">
    <source>
        <dbReference type="EMBL" id="EAR49753.1"/>
    </source>
</evidence>
<proteinExistence type="predicted"/>
<dbReference type="eggNOG" id="ENOG5030K7S">
    <property type="taxonomic scope" value="Bacteria"/>
</dbReference>